<evidence type="ECO:0000259" key="2">
    <source>
        <dbReference type="Pfam" id="PF13590"/>
    </source>
</evidence>
<reference evidence="3 4" key="1">
    <citation type="submission" date="2018-10" db="EMBL/GenBank/DDBJ databases">
        <title>Genomic Encyclopedia of Archaeal and Bacterial Type Strains, Phase II (KMG-II): from individual species to whole genera.</title>
        <authorList>
            <person name="Goeker M."/>
        </authorList>
    </citation>
    <scope>NUCLEOTIDE SEQUENCE [LARGE SCALE GENOMIC DNA]</scope>
    <source>
        <strain evidence="3 4">DSM 23424</strain>
    </source>
</reference>
<organism evidence="3 4">
    <name type="scientific">Ulvibacter antarcticus</name>
    <dbReference type="NCBI Taxonomy" id="442714"/>
    <lineage>
        <taxon>Bacteria</taxon>
        <taxon>Pseudomonadati</taxon>
        <taxon>Bacteroidota</taxon>
        <taxon>Flavobacteriia</taxon>
        <taxon>Flavobacteriales</taxon>
        <taxon>Flavobacteriaceae</taxon>
        <taxon>Ulvibacter</taxon>
    </lineage>
</organism>
<evidence type="ECO:0000313" key="3">
    <source>
        <dbReference type="EMBL" id="RMA57115.1"/>
    </source>
</evidence>
<dbReference type="InterPro" id="IPR025411">
    <property type="entry name" value="DUF4136"/>
</dbReference>
<dbReference type="OrthoDB" id="1430233at2"/>
<feature type="domain" description="DUF4136" evidence="2">
    <location>
        <begin position="20"/>
        <end position="171"/>
    </location>
</feature>
<evidence type="ECO:0000256" key="1">
    <source>
        <dbReference type="SAM" id="SignalP"/>
    </source>
</evidence>
<feature type="chain" id="PRO_5018100977" evidence="1">
    <location>
        <begin position="21"/>
        <end position="174"/>
    </location>
</feature>
<dbReference type="RefSeq" id="WP_121908535.1">
    <property type="nucleotide sequence ID" value="NZ_REFC01000015.1"/>
</dbReference>
<name>A0A3L9YG78_9FLAO</name>
<protein>
    <submittedName>
        <fullName evidence="3">Uncharacterized protein DUF4136</fullName>
    </submittedName>
</protein>
<feature type="signal peptide" evidence="1">
    <location>
        <begin position="1"/>
        <end position="20"/>
    </location>
</feature>
<sequence>MKLLLILLFSILLVSCGASVAVDYDKEADFTHFKSYNFYNDIDSGLNDLDDKRIMKAIDSTLQTQGFSKSEIPDFLINFYASETLSNSRNTIGIGLGSGGGNVGVGVSGGIPIGGKVINQLLTIDLIDTSKGEELAWQAMIDGEMKEKATPQQQQTYYYKVIAQALKKFPPSAK</sequence>
<accession>A0A3L9YG78</accession>
<dbReference type="PROSITE" id="PS51257">
    <property type="entry name" value="PROKAR_LIPOPROTEIN"/>
    <property type="match status" value="1"/>
</dbReference>
<comment type="caution">
    <text evidence="3">The sequence shown here is derived from an EMBL/GenBank/DDBJ whole genome shotgun (WGS) entry which is preliminary data.</text>
</comment>
<gene>
    <name evidence="3" type="ORF">BXY75_2997</name>
</gene>
<evidence type="ECO:0000313" key="4">
    <source>
        <dbReference type="Proteomes" id="UP000271339"/>
    </source>
</evidence>
<dbReference type="Gene3D" id="3.30.160.670">
    <property type="match status" value="1"/>
</dbReference>
<dbReference type="AlphaFoldDB" id="A0A3L9YG78"/>
<dbReference type="EMBL" id="REFC01000015">
    <property type="protein sequence ID" value="RMA57115.1"/>
    <property type="molecule type" value="Genomic_DNA"/>
</dbReference>
<keyword evidence="1" id="KW-0732">Signal</keyword>
<dbReference type="Pfam" id="PF13590">
    <property type="entry name" value="DUF4136"/>
    <property type="match status" value="1"/>
</dbReference>
<dbReference type="Proteomes" id="UP000271339">
    <property type="component" value="Unassembled WGS sequence"/>
</dbReference>
<keyword evidence="4" id="KW-1185">Reference proteome</keyword>
<proteinExistence type="predicted"/>